<evidence type="ECO:0000259" key="3">
    <source>
        <dbReference type="Pfam" id="PF04042"/>
    </source>
</evidence>
<dbReference type="InterPro" id="IPR007185">
    <property type="entry name" value="DNA_pol_a/d/e_bsu"/>
</dbReference>
<feature type="domain" description="DNA polymerase alpha/delta/epsilon subunit B" evidence="3">
    <location>
        <begin position="161"/>
        <end position="365"/>
    </location>
</feature>
<keyword evidence="2" id="KW-0235">DNA replication</keyword>
<protein>
    <submittedName>
        <fullName evidence="5">DNA polymerase delta small subunit, POLD2</fullName>
    </submittedName>
</protein>
<evidence type="ECO:0000313" key="5">
    <source>
        <dbReference type="EMBL" id="KAG9397490.1"/>
    </source>
</evidence>
<dbReference type="Gene3D" id="2.40.50.430">
    <property type="match status" value="1"/>
</dbReference>
<organism evidence="5 6">
    <name type="scientific">Carpediemonas membranifera</name>
    <dbReference type="NCBI Taxonomy" id="201153"/>
    <lineage>
        <taxon>Eukaryota</taxon>
        <taxon>Metamonada</taxon>
        <taxon>Carpediemonas-like organisms</taxon>
        <taxon>Carpediemonas</taxon>
    </lineage>
</organism>
<evidence type="ECO:0000256" key="1">
    <source>
        <dbReference type="ARBA" id="ARBA00006035"/>
    </source>
</evidence>
<keyword evidence="6" id="KW-1185">Reference proteome</keyword>
<dbReference type="Proteomes" id="UP000717585">
    <property type="component" value="Unassembled WGS sequence"/>
</dbReference>
<dbReference type="PANTHER" id="PTHR10416">
    <property type="entry name" value="DNA POLYMERASE DELTA SUBUNIT 2"/>
    <property type="match status" value="1"/>
</dbReference>
<dbReference type="InterPro" id="IPR040663">
    <property type="entry name" value="DNA_pol_D_N"/>
</dbReference>
<evidence type="ECO:0000256" key="2">
    <source>
        <dbReference type="ARBA" id="ARBA00022705"/>
    </source>
</evidence>
<evidence type="ECO:0000313" key="6">
    <source>
        <dbReference type="Proteomes" id="UP000717585"/>
    </source>
</evidence>
<dbReference type="EMBL" id="JAHDYR010000001">
    <property type="protein sequence ID" value="KAG9397490.1"/>
    <property type="molecule type" value="Genomic_DNA"/>
</dbReference>
<dbReference type="InterPro" id="IPR024826">
    <property type="entry name" value="DNA_pol_delta/II_ssu"/>
</dbReference>
<accession>A0A8J6B1W3</accession>
<dbReference type="PANTHER" id="PTHR10416:SF0">
    <property type="entry name" value="DNA POLYMERASE DELTA SUBUNIT 2"/>
    <property type="match status" value="1"/>
</dbReference>
<dbReference type="Gene3D" id="3.60.21.50">
    <property type="match status" value="1"/>
</dbReference>
<comment type="caution">
    <text evidence="5">The sequence shown here is derived from an EMBL/GenBank/DDBJ whole genome shotgun (WGS) entry which is preliminary data.</text>
</comment>
<gene>
    <name evidence="5" type="ORF">J8273_0620</name>
</gene>
<evidence type="ECO:0000259" key="4">
    <source>
        <dbReference type="Pfam" id="PF18018"/>
    </source>
</evidence>
<proteinExistence type="inferred from homology"/>
<feature type="domain" description="DNA polymerase delta subunit OB-fold" evidence="4">
    <location>
        <begin position="6"/>
        <end position="137"/>
    </location>
</feature>
<dbReference type="Pfam" id="PF18018">
    <property type="entry name" value="DNA_pol_D_N"/>
    <property type="match status" value="1"/>
</dbReference>
<dbReference type="OrthoDB" id="3763at2759"/>
<reference evidence="5" key="1">
    <citation type="submission" date="2021-05" db="EMBL/GenBank/DDBJ databases">
        <title>A free-living protist that lacks canonical eukaryotic 1 DNA replication and segregation systems.</title>
        <authorList>
            <person name="Salas-Leiva D.E."/>
            <person name="Tromer E.C."/>
            <person name="Curtis B.A."/>
            <person name="Jerlstrom-Hultqvist J."/>
            <person name="Kolisko M."/>
            <person name="Yi Z."/>
            <person name="Salas-Leiva J.S."/>
            <person name="Gallot-Lavallee L."/>
            <person name="Kops G.J.P.L."/>
            <person name="Archibald J.M."/>
            <person name="Simpson A.G.B."/>
            <person name="Roger A.J."/>
        </authorList>
    </citation>
    <scope>NUCLEOTIDE SEQUENCE</scope>
    <source>
        <strain evidence="5">BICM</strain>
    </source>
</reference>
<dbReference type="GO" id="GO:0003677">
    <property type="term" value="F:DNA binding"/>
    <property type="evidence" value="ECO:0007669"/>
    <property type="project" value="InterPro"/>
</dbReference>
<comment type="similarity">
    <text evidence="1">Belongs to the DNA polymerase delta/II small subunit family.</text>
</comment>
<dbReference type="Pfam" id="PF04042">
    <property type="entry name" value="DNA_pol_E_B"/>
    <property type="match status" value="1"/>
</dbReference>
<sequence>MATQLQFHNIYRDRLSSIRTRVESECKEADGPLLERLLEMNSIHEGTEVVCVGILVKIMSNRVSAIDDYGKLLNLTMPTIPSANISSEDDTVMIEDETGRIRLDLDETTATVNDIIPGFVVGVQGVKTTPDTITVNRFIYPTAPPPLVSDDTIEATETTLVVSGLRLGRPSTSQAPATLLRRWLAGKNTLFSFPKIDRLVIAGSSVAAAEEVHPDVLDKPYLDSTKVFGQLTAPTEMLDEWLADVSSNLPTTIIPGLTDPVQQALPQPPLSHLLLPRAQAAVRMPNPSHTTVSHVSAMVSAGKAIADCRRFCGLSDADIAHHCVLCGHICPTAPESLDAVALDHDPFVLKKLPRLAIFGNCREFAREEMETESGPVDIICVPDFSETGIAVAITAGVNELTVVPVKLGML</sequence>
<dbReference type="GO" id="GO:0043625">
    <property type="term" value="C:delta DNA polymerase complex"/>
    <property type="evidence" value="ECO:0007669"/>
    <property type="project" value="TreeGrafter"/>
</dbReference>
<name>A0A8J6B1W3_9EUKA</name>
<dbReference type="GO" id="GO:0006271">
    <property type="term" value="P:DNA strand elongation involved in DNA replication"/>
    <property type="evidence" value="ECO:0007669"/>
    <property type="project" value="TreeGrafter"/>
</dbReference>
<dbReference type="AlphaFoldDB" id="A0A8J6B1W3"/>